<gene>
    <name evidence="2" type="ORF">FOPG_19515</name>
</gene>
<feature type="compositionally biased region" description="Polar residues" evidence="1">
    <location>
        <begin position="80"/>
        <end position="101"/>
    </location>
</feature>
<proteinExistence type="predicted"/>
<evidence type="ECO:0000256" key="1">
    <source>
        <dbReference type="SAM" id="MobiDB-lite"/>
    </source>
</evidence>
<dbReference type="HOGENOM" id="CLU_2291858_0_0_1"/>
<reference evidence="2" key="1">
    <citation type="submission" date="2011-11" db="EMBL/GenBank/DDBJ databases">
        <title>The Genome Sequence of Fusarium oxysporum PHW808.</title>
        <authorList>
            <consortium name="The Broad Institute Genome Sequencing Platform"/>
            <person name="Ma L.-J."/>
            <person name="Gale L.R."/>
            <person name="Schwartz D.C."/>
            <person name="Zhou S."/>
            <person name="Corby-Kistler H."/>
            <person name="Young S.K."/>
            <person name="Zeng Q."/>
            <person name="Gargeya S."/>
            <person name="Fitzgerald M."/>
            <person name="Haas B."/>
            <person name="Abouelleil A."/>
            <person name="Alvarado L."/>
            <person name="Arachchi H.M."/>
            <person name="Berlin A."/>
            <person name="Brown A."/>
            <person name="Chapman S.B."/>
            <person name="Chen Z."/>
            <person name="Dunbar C."/>
            <person name="Freedman E."/>
            <person name="Gearin G."/>
            <person name="Goldberg J."/>
            <person name="Griggs A."/>
            <person name="Gujja S."/>
            <person name="Heiman D."/>
            <person name="Howarth C."/>
            <person name="Larson L."/>
            <person name="Lui A."/>
            <person name="MacDonald P.J.P."/>
            <person name="Montmayeur A."/>
            <person name="Murphy C."/>
            <person name="Neiman D."/>
            <person name="Pearson M."/>
            <person name="Priest M."/>
            <person name="Roberts A."/>
            <person name="Saif S."/>
            <person name="Shea T."/>
            <person name="Shenoy N."/>
            <person name="Sisk P."/>
            <person name="Stolte C."/>
            <person name="Sykes S."/>
            <person name="Wortman J."/>
            <person name="Nusbaum C."/>
            <person name="Birren B."/>
        </authorList>
    </citation>
    <scope>NUCLEOTIDE SEQUENCE [LARGE SCALE GENOMIC DNA]</scope>
    <source>
        <strain evidence="2">54008</strain>
    </source>
</reference>
<accession>X0GWC5</accession>
<evidence type="ECO:0000313" key="2">
    <source>
        <dbReference type="EMBL" id="EXL64215.1"/>
    </source>
</evidence>
<dbReference type="Proteomes" id="UP000030676">
    <property type="component" value="Unassembled WGS sequence"/>
</dbReference>
<dbReference type="EMBL" id="KK034261">
    <property type="protein sequence ID" value="EXL64215.1"/>
    <property type="molecule type" value="Genomic_DNA"/>
</dbReference>
<name>X0GWC5_FUSOX</name>
<sequence length="101" mass="11320">MGKTTGRMVVDVSVAAINVSAGWELMWRGIPSEPRYPMSAFGGRRLPFIDFKKKTLWRLAIQSQRNEAKDDIYTPELPESDTSALSKQFSVANDAQSNQAR</sequence>
<protein>
    <submittedName>
        <fullName evidence="2">Uncharacterized protein</fullName>
    </submittedName>
</protein>
<organism evidence="2">
    <name type="scientific">Fusarium oxysporum f. sp. conglutinans race 2 54008</name>
    <dbReference type="NCBI Taxonomy" id="1089457"/>
    <lineage>
        <taxon>Eukaryota</taxon>
        <taxon>Fungi</taxon>
        <taxon>Dikarya</taxon>
        <taxon>Ascomycota</taxon>
        <taxon>Pezizomycotina</taxon>
        <taxon>Sordariomycetes</taxon>
        <taxon>Hypocreomycetidae</taxon>
        <taxon>Hypocreales</taxon>
        <taxon>Nectriaceae</taxon>
        <taxon>Fusarium</taxon>
        <taxon>Fusarium oxysporum species complex</taxon>
    </lineage>
</organism>
<feature type="region of interest" description="Disordered" evidence="1">
    <location>
        <begin position="68"/>
        <end position="101"/>
    </location>
</feature>
<dbReference type="AlphaFoldDB" id="X0GWC5"/>
<reference evidence="2" key="2">
    <citation type="submission" date="2014-03" db="EMBL/GenBank/DDBJ databases">
        <title>The Genome Annotation of Fusarium oxysporum PHW808.</title>
        <authorList>
            <consortium name="The Broad Institute Genomics Platform"/>
            <person name="Ma L.-J."/>
            <person name="Corby-Kistler H."/>
            <person name="Broz K."/>
            <person name="Gale L.R."/>
            <person name="Jonkers W."/>
            <person name="O'Donnell K."/>
            <person name="Ploetz R."/>
            <person name="Steinberg C."/>
            <person name="Schwartz D.C."/>
            <person name="VanEtten H."/>
            <person name="Zhou S."/>
            <person name="Young S.K."/>
            <person name="Zeng Q."/>
            <person name="Gargeya S."/>
            <person name="Fitzgerald M."/>
            <person name="Abouelleil A."/>
            <person name="Alvarado L."/>
            <person name="Chapman S.B."/>
            <person name="Gainer-Dewar J."/>
            <person name="Goldberg J."/>
            <person name="Griggs A."/>
            <person name="Gujja S."/>
            <person name="Hansen M."/>
            <person name="Howarth C."/>
            <person name="Imamovic A."/>
            <person name="Ireland A."/>
            <person name="Larimer J."/>
            <person name="McCowan C."/>
            <person name="Murphy C."/>
            <person name="Pearson M."/>
            <person name="Poon T.W."/>
            <person name="Priest M."/>
            <person name="Roberts A."/>
            <person name="Saif S."/>
            <person name="Shea T."/>
            <person name="Sykes S."/>
            <person name="Wortman J."/>
            <person name="Nusbaum C."/>
            <person name="Birren B."/>
        </authorList>
    </citation>
    <scope>NUCLEOTIDE SEQUENCE</scope>
    <source>
        <strain evidence="2">54008</strain>
    </source>
</reference>